<dbReference type="Proteomes" id="UP001597349">
    <property type="component" value="Unassembled WGS sequence"/>
</dbReference>
<comment type="function">
    <text evidence="3">Catalyzes the stereoinversion of LL-2,6-diaminopimelate (L,L-DAP) to meso-diaminopimelate (meso-DAP), a precursor of L-lysine and an essential component of the bacterial peptidoglycan.</text>
</comment>
<dbReference type="Gene3D" id="3.10.310.10">
    <property type="entry name" value="Diaminopimelate Epimerase, Chain A, domain 1"/>
    <property type="match status" value="2"/>
</dbReference>
<evidence type="ECO:0000256" key="1">
    <source>
        <dbReference type="ARBA" id="ARBA00010219"/>
    </source>
</evidence>
<feature type="site" description="Could be important to modulate the pK values of the two catalytic cysteine residues" evidence="3">
    <location>
        <position position="229"/>
    </location>
</feature>
<organism evidence="5 6">
    <name type="scientific">Mesorhizobium calcicola</name>
    <dbReference type="NCBI Taxonomy" id="1300310"/>
    <lineage>
        <taxon>Bacteria</taxon>
        <taxon>Pseudomonadati</taxon>
        <taxon>Pseudomonadota</taxon>
        <taxon>Alphaproteobacteria</taxon>
        <taxon>Hyphomicrobiales</taxon>
        <taxon>Phyllobacteriaceae</taxon>
        <taxon>Mesorhizobium</taxon>
    </lineage>
</organism>
<dbReference type="RefSeq" id="WP_379020792.1">
    <property type="nucleotide sequence ID" value="NZ_JBHUGY010000027.1"/>
</dbReference>
<proteinExistence type="inferred from homology"/>
<evidence type="ECO:0000313" key="6">
    <source>
        <dbReference type="Proteomes" id="UP001597349"/>
    </source>
</evidence>
<keyword evidence="6" id="KW-1185">Reference proteome</keyword>
<comment type="catalytic activity">
    <reaction evidence="3">
        <text>(2S,6S)-2,6-diaminopimelate = meso-2,6-diaminopimelate</text>
        <dbReference type="Rhea" id="RHEA:15393"/>
        <dbReference type="ChEBI" id="CHEBI:57609"/>
        <dbReference type="ChEBI" id="CHEBI:57791"/>
        <dbReference type="EC" id="5.1.1.7"/>
    </reaction>
</comment>
<protein>
    <recommendedName>
        <fullName evidence="3 4">Diaminopimelate epimerase</fullName>
        <shortName evidence="3">DAP epimerase</shortName>
        <ecNumber evidence="3 4">5.1.1.7</ecNumber>
    </recommendedName>
    <alternativeName>
        <fullName evidence="3">PLP-independent amino acid racemase</fullName>
    </alternativeName>
</protein>
<feature type="active site" description="Proton acceptor" evidence="3">
    <location>
        <position position="238"/>
    </location>
</feature>
<dbReference type="InterPro" id="IPR001653">
    <property type="entry name" value="DAP_epimerase_DapF"/>
</dbReference>
<comment type="caution">
    <text evidence="3">Lacks conserved residue(s) required for the propagation of feature annotation.</text>
</comment>
<comment type="subunit">
    <text evidence="3">Homodimer.</text>
</comment>
<keyword evidence="2 3" id="KW-0413">Isomerase</keyword>
<dbReference type="PANTHER" id="PTHR31689:SF0">
    <property type="entry name" value="DIAMINOPIMELATE EPIMERASE"/>
    <property type="match status" value="1"/>
</dbReference>
<feature type="binding site" evidence="3">
    <location>
        <position position="31"/>
    </location>
    <ligand>
        <name>substrate</name>
    </ligand>
</feature>
<feature type="binding site" evidence="3">
    <location>
        <begin position="229"/>
        <end position="230"/>
    </location>
    <ligand>
        <name>substrate</name>
    </ligand>
</feature>
<keyword evidence="3" id="KW-0028">Amino-acid biosynthesis</keyword>
<reference evidence="6" key="1">
    <citation type="journal article" date="2019" name="Int. J. Syst. Evol. Microbiol.">
        <title>The Global Catalogue of Microorganisms (GCM) 10K type strain sequencing project: providing services to taxonomists for standard genome sequencing and annotation.</title>
        <authorList>
            <consortium name="The Broad Institute Genomics Platform"/>
            <consortium name="The Broad Institute Genome Sequencing Center for Infectious Disease"/>
            <person name="Wu L."/>
            <person name="Ma J."/>
        </authorList>
    </citation>
    <scope>NUCLEOTIDE SEQUENCE [LARGE SCALE GENOMIC DNA]</scope>
    <source>
        <strain evidence="6">CGMCC 1.16226</strain>
    </source>
</reference>
<keyword evidence="3" id="KW-0963">Cytoplasm</keyword>
<evidence type="ECO:0000256" key="3">
    <source>
        <dbReference type="HAMAP-Rule" id="MF_00197"/>
    </source>
</evidence>
<evidence type="ECO:0000256" key="4">
    <source>
        <dbReference type="NCBIfam" id="TIGR00652"/>
    </source>
</evidence>
<feature type="binding site" evidence="3">
    <location>
        <position position="211"/>
    </location>
    <ligand>
        <name>substrate</name>
    </ligand>
</feature>
<comment type="similarity">
    <text evidence="1 3">Belongs to the diaminopimelate epimerase family.</text>
</comment>
<feature type="binding site" evidence="3">
    <location>
        <position position="88"/>
    </location>
    <ligand>
        <name>substrate</name>
    </ligand>
</feature>
<feature type="active site" description="Proton donor" evidence="3">
    <location>
        <position position="97"/>
    </location>
</feature>
<comment type="subcellular location">
    <subcellularLocation>
        <location evidence="3">Cytoplasm</location>
    </subcellularLocation>
</comment>
<dbReference type="EC" id="5.1.1.7" evidence="3 4"/>
<dbReference type="SUPFAM" id="SSF54506">
    <property type="entry name" value="Diaminopimelate epimerase-like"/>
    <property type="match status" value="2"/>
</dbReference>
<comment type="pathway">
    <text evidence="3">Amino-acid biosynthesis; L-lysine biosynthesis via DAP pathway; DL-2,6-diaminopimelate from LL-2,6-diaminopimelate: step 1/1.</text>
</comment>
<comment type="caution">
    <text evidence="5">The sequence shown here is derived from an EMBL/GenBank/DDBJ whole genome shotgun (WGS) entry which is preliminary data.</text>
</comment>
<feature type="binding site" evidence="3">
    <location>
        <begin position="239"/>
        <end position="240"/>
    </location>
    <ligand>
        <name>substrate</name>
    </ligand>
</feature>
<feature type="binding site" evidence="3">
    <location>
        <position position="178"/>
    </location>
    <ligand>
        <name>substrate</name>
    </ligand>
</feature>
<evidence type="ECO:0000256" key="2">
    <source>
        <dbReference type="ARBA" id="ARBA00023235"/>
    </source>
</evidence>
<evidence type="ECO:0000313" key="5">
    <source>
        <dbReference type="EMBL" id="MFD2054887.1"/>
    </source>
</evidence>
<accession>A0ABW4WHI6</accession>
<dbReference type="Pfam" id="PF01678">
    <property type="entry name" value="DAP_epimerase"/>
    <property type="match status" value="2"/>
</dbReference>
<name>A0ABW4WHI6_9HYPH</name>
<keyword evidence="3" id="KW-0457">Lysine biosynthesis</keyword>
<sequence>MTPSHTAFFREPWSFNPTFEIPFIKMHGVRNAFVILDGREHMRHLRSPDIERICDAHAGVGADELLVLEPPTKAGQAAGAAAFMRIFNIDGREVGACGNAARCVAYLLMNEARANEVRIETAAGVLACRDGGPMTVSVELGPISLDWRRVPLSQPADTLDLPLISGPLANGVAVNVGNPHAVFFVSSLANVDLPTHGPAIQTHPLFAEGANVGAAEIVDEYTIRLAVWERPGILTQACGTGAYAAVFAAHQRNLVKGSKVTVHLPGGVMTVAIDGDMATMTGPVSFCYRGYVSPSSGN</sequence>
<dbReference type="NCBIfam" id="TIGR00652">
    <property type="entry name" value="DapF"/>
    <property type="match status" value="1"/>
</dbReference>
<dbReference type="PANTHER" id="PTHR31689">
    <property type="entry name" value="DIAMINOPIMELATE EPIMERASE, CHLOROPLASTIC"/>
    <property type="match status" value="1"/>
</dbReference>
<feature type="binding site" evidence="3">
    <location>
        <begin position="98"/>
        <end position="99"/>
    </location>
    <ligand>
        <name>substrate</name>
    </ligand>
</feature>
<feature type="site" description="Could be important to modulate the pK values of the two catalytic cysteine residues" evidence="3">
    <location>
        <position position="180"/>
    </location>
</feature>
<dbReference type="EMBL" id="JBHUGY010000027">
    <property type="protein sequence ID" value="MFD2054887.1"/>
    <property type="molecule type" value="Genomic_DNA"/>
</dbReference>
<dbReference type="GO" id="GO:0008837">
    <property type="term" value="F:diaminopimelate epimerase activity"/>
    <property type="evidence" value="ECO:0007669"/>
    <property type="project" value="UniProtKB-EC"/>
</dbReference>
<dbReference type="HAMAP" id="MF_00197">
    <property type="entry name" value="DAP_epimerase"/>
    <property type="match status" value="1"/>
</dbReference>
<gene>
    <name evidence="3 5" type="primary">dapF</name>
    <name evidence="5" type="ORF">ACFSQT_17960</name>
</gene>